<dbReference type="RefSeq" id="WP_011039648.1">
    <property type="nucleotide sequence ID" value="NZ_LZEX01000015.1"/>
</dbReference>
<organism evidence="1 2">
    <name type="scientific">Morganella psychrotolerans</name>
    <dbReference type="NCBI Taxonomy" id="368603"/>
    <lineage>
        <taxon>Bacteria</taxon>
        <taxon>Pseudomonadati</taxon>
        <taxon>Pseudomonadota</taxon>
        <taxon>Gammaproteobacteria</taxon>
        <taxon>Enterobacterales</taxon>
        <taxon>Morganellaceae</taxon>
        <taxon>Morganella</taxon>
    </lineage>
</organism>
<dbReference type="Proteomes" id="UP000092247">
    <property type="component" value="Unassembled WGS sequence"/>
</dbReference>
<comment type="caution">
    <text evidence="1">The sequence shown here is derived from an EMBL/GenBank/DDBJ whole genome shotgun (WGS) entry which is preliminary data.</text>
</comment>
<protein>
    <submittedName>
        <fullName evidence="1">Uncharacterized protein</fullName>
    </submittedName>
</protein>
<gene>
    <name evidence="1" type="ORF">AYY17_19810</name>
</gene>
<accession>A0A1B8HCN5</accession>
<proteinExistence type="predicted"/>
<dbReference type="GeneID" id="79719052"/>
<reference evidence="1 2" key="1">
    <citation type="submission" date="2016-06" db="EMBL/GenBank/DDBJ databases">
        <authorList>
            <person name="Kjaerup R.B."/>
            <person name="Dalgaard T.S."/>
            <person name="Juul-Madsen H.R."/>
        </authorList>
    </citation>
    <scope>NUCLEOTIDE SEQUENCE [LARGE SCALE GENOMIC DNA]</scope>
    <source>
        <strain evidence="1 2">GCSL-Mp3</strain>
    </source>
</reference>
<dbReference type="EMBL" id="LZEX01000015">
    <property type="protein sequence ID" value="OBU06834.1"/>
    <property type="molecule type" value="Genomic_DNA"/>
</dbReference>
<dbReference type="AlphaFoldDB" id="A0A1B8HCN5"/>
<evidence type="ECO:0000313" key="2">
    <source>
        <dbReference type="Proteomes" id="UP000092247"/>
    </source>
</evidence>
<evidence type="ECO:0000313" key="1">
    <source>
        <dbReference type="EMBL" id="OBU06834.1"/>
    </source>
</evidence>
<sequence length="171" mass="19377">MKDPCLLNLRQLFLEDLQSRLGINHVEAAEHIEAGYIEDDDEHIDLNVEWNAWVRCHYARLKQPASQLLTPETHSAIATMRALTDEFREHFQEHGEHHHAVISLYDRADSEFGYENVTHLIAALDRLTEHVNQPVNLSSDMVYTAQVAGAIAAYRQAVITALDAVGKPWVA</sequence>
<name>A0A1B8HCN5_9GAMM</name>